<comment type="similarity">
    <text evidence="10">Belongs to the monovalent cation:proton antiporter 1 (CPA1) transporter (TC 2.A.36) family.</text>
</comment>
<keyword evidence="3" id="KW-1003">Cell membrane</keyword>
<evidence type="ECO:0000313" key="13">
    <source>
        <dbReference type="EMBL" id="MBB4412417.1"/>
    </source>
</evidence>
<dbReference type="EMBL" id="JACIHM010000003">
    <property type="protein sequence ID" value="MBB4447049.1"/>
    <property type="molecule type" value="Genomic_DNA"/>
</dbReference>
<keyword evidence="9 10" id="KW-0739">Sodium transport</keyword>
<dbReference type="InterPro" id="IPR006153">
    <property type="entry name" value="Cation/H_exchanger_TM"/>
</dbReference>
<dbReference type="GO" id="GO:0005886">
    <property type="term" value="C:plasma membrane"/>
    <property type="evidence" value="ECO:0007669"/>
    <property type="project" value="UniProtKB-SubCell"/>
</dbReference>
<sequence length="531" mass="57131">MSIEREYEFLIGLLMAVIVLALAARKLRLPPATALISGGVALAFIPGIPAIAVDPNLIMVAFLPPLLLSSAYQTVWLDFKQYFASITSLAIGAVAFTTLTVGCVVHWLRPDLPWSATFALGAIVSPPDAVAAKALLERVRLPNKVTAVLTGESLVNDASGLVLFHFALAATMSGSFNAPTAFGEFLLVSLGGIAVGMVLGWLALRLLQQFGTSELVVTGTLLLAAISYMISDGLGFSGVLATVTTGLMLGWQQHEIFSAVVRIRTQAFWRILVFLLQSLLFILIGLSLREALHRFESVGEGVRVLAVPVICVVVTVIVARFTWMIGSDLLWAALLRLGFKLKHRPSIPVTIIVSWAGMRGVVTLAAALSLPMTFPGRDLILASAFGVILVTVLIQGSTLPLLIRLIPSLKPQSASRIAMEEEKVRLRVARVQAQFFASHLASTEKIADNGSNPLAGAKSDDPGEMWPDAEEKRTLTIEHFHAVLAAVRAARAEVLSMYRAGQVSDKVMKDIEEDLDLQEIAAEKRVSDDLA</sequence>
<feature type="transmembrane region" description="Helical" evidence="10">
    <location>
        <begin position="347"/>
        <end position="368"/>
    </location>
</feature>
<dbReference type="InterPro" id="IPR004705">
    <property type="entry name" value="Cation/H_exchanger_CPA1_bac"/>
</dbReference>
<evidence type="ECO:0000256" key="7">
    <source>
        <dbReference type="ARBA" id="ARBA00023065"/>
    </source>
</evidence>
<dbReference type="AlphaFoldDB" id="A0A7W6TFN3"/>
<dbReference type="Proteomes" id="UP000524535">
    <property type="component" value="Unassembled WGS sequence"/>
</dbReference>
<keyword evidence="7 10" id="KW-0406">Ion transport</keyword>
<feature type="transmembrane region" description="Helical" evidence="10">
    <location>
        <begin position="380"/>
        <end position="403"/>
    </location>
</feature>
<evidence type="ECO:0000256" key="6">
    <source>
        <dbReference type="ARBA" id="ARBA00023053"/>
    </source>
</evidence>
<evidence type="ECO:0000259" key="11">
    <source>
        <dbReference type="Pfam" id="PF00999"/>
    </source>
</evidence>
<dbReference type="EMBL" id="JACIGW010000003">
    <property type="protein sequence ID" value="MBB4349361.1"/>
    <property type="molecule type" value="Genomic_DNA"/>
</dbReference>
<dbReference type="GO" id="GO:0051453">
    <property type="term" value="P:regulation of intracellular pH"/>
    <property type="evidence" value="ECO:0007669"/>
    <property type="project" value="TreeGrafter"/>
</dbReference>
<evidence type="ECO:0000256" key="3">
    <source>
        <dbReference type="ARBA" id="ARBA00022475"/>
    </source>
</evidence>
<feature type="transmembrane region" description="Helical" evidence="10">
    <location>
        <begin position="6"/>
        <end position="24"/>
    </location>
</feature>
<keyword evidence="8 10" id="KW-0472">Membrane</keyword>
<dbReference type="PANTHER" id="PTHR10110">
    <property type="entry name" value="SODIUM/HYDROGEN EXCHANGER"/>
    <property type="match status" value="1"/>
</dbReference>
<keyword evidence="16" id="KW-1185">Reference proteome</keyword>
<evidence type="ECO:0000313" key="17">
    <source>
        <dbReference type="Proteomes" id="UP000576087"/>
    </source>
</evidence>
<feature type="transmembrane region" description="Helical" evidence="10">
    <location>
        <begin position="224"/>
        <end position="247"/>
    </location>
</feature>
<comment type="subcellular location">
    <subcellularLocation>
        <location evidence="10">Cell inner membrane</location>
        <topology evidence="10">Multi-pass membrane protein</topology>
    </subcellularLocation>
    <subcellularLocation>
        <location evidence="1">Cell membrane</location>
        <topology evidence="1">Multi-pass membrane protein</topology>
    </subcellularLocation>
</comment>
<dbReference type="InterPro" id="IPR018422">
    <property type="entry name" value="Cation/H_exchanger_CPA1"/>
</dbReference>
<evidence type="ECO:0000313" key="16">
    <source>
        <dbReference type="Proteomes" id="UP000524535"/>
    </source>
</evidence>
<feature type="transmembrane region" description="Helical" evidence="10">
    <location>
        <begin position="158"/>
        <end position="178"/>
    </location>
</feature>
<comment type="function">
    <text evidence="10">Na(+)/H(+) antiporter that extrudes sodium in exchange for external protons.</text>
</comment>
<evidence type="ECO:0000313" key="12">
    <source>
        <dbReference type="EMBL" id="MBB4349361.1"/>
    </source>
</evidence>
<proteinExistence type="inferred from homology"/>
<keyword evidence="6 10" id="KW-0915">Sodium</keyword>
<comment type="caution">
    <text evidence="13">The sequence shown here is derived from an EMBL/GenBank/DDBJ whole genome shotgun (WGS) entry which is preliminary data.</text>
</comment>
<feature type="transmembrane region" description="Helical" evidence="10">
    <location>
        <begin position="31"/>
        <end position="51"/>
    </location>
</feature>
<keyword evidence="5 10" id="KW-1133">Transmembrane helix</keyword>
<dbReference type="RefSeq" id="WP_183824475.1">
    <property type="nucleotide sequence ID" value="NZ_JACIGW010000003.1"/>
</dbReference>
<evidence type="ECO:0000313" key="15">
    <source>
        <dbReference type="Proteomes" id="UP000520770"/>
    </source>
</evidence>
<evidence type="ECO:0000256" key="9">
    <source>
        <dbReference type="ARBA" id="ARBA00023201"/>
    </source>
</evidence>
<keyword evidence="2 10" id="KW-0813">Transport</keyword>
<evidence type="ECO:0000256" key="4">
    <source>
        <dbReference type="ARBA" id="ARBA00022692"/>
    </source>
</evidence>
<keyword evidence="4 10" id="KW-0812">Transmembrane</keyword>
<keyword evidence="10" id="KW-0997">Cell inner membrane</keyword>
<evidence type="ECO:0000256" key="5">
    <source>
        <dbReference type="ARBA" id="ARBA00022989"/>
    </source>
</evidence>
<dbReference type="Pfam" id="PF00999">
    <property type="entry name" value="Na_H_Exchanger"/>
    <property type="match status" value="1"/>
</dbReference>
<dbReference type="GO" id="GO:0015385">
    <property type="term" value="F:sodium:proton antiporter activity"/>
    <property type="evidence" value="ECO:0007669"/>
    <property type="project" value="InterPro"/>
</dbReference>
<evidence type="ECO:0000256" key="2">
    <source>
        <dbReference type="ARBA" id="ARBA00022448"/>
    </source>
</evidence>
<reference evidence="15 16" key="1">
    <citation type="submission" date="2020-08" db="EMBL/GenBank/DDBJ databases">
        <title>Genomic Encyclopedia of Type Strains, Phase IV (KMG-V): Genome sequencing to study the core and pangenomes of soil and plant-associated prokaryotes.</title>
        <authorList>
            <person name="Whitman W."/>
        </authorList>
    </citation>
    <scope>NUCLEOTIDE SEQUENCE [LARGE SCALE GENOMIC DNA]</scope>
    <source>
        <strain evidence="13 16">SEMIA 444</strain>
        <strain evidence="12 15">SEMIA 448</strain>
        <strain evidence="14 17">SEMIA 452</strain>
    </source>
</reference>
<keyword evidence="10" id="KW-0050">Antiport</keyword>
<evidence type="ECO:0000256" key="8">
    <source>
        <dbReference type="ARBA" id="ARBA00023136"/>
    </source>
</evidence>
<dbReference type="Gene3D" id="6.10.140.1330">
    <property type="match status" value="1"/>
</dbReference>
<dbReference type="EMBL" id="JACIGY010000003">
    <property type="protein sequence ID" value="MBB4412417.1"/>
    <property type="molecule type" value="Genomic_DNA"/>
</dbReference>
<evidence type="ECO:0000256" key="1">
    <source>
        <dbReference type="ARBA" id="ARBA00004651"/>
    </source>
</evidence>
<name>A0A7W6TFN3_9HYPH</name>
<protein>
    <submittedName>
        <fullName evidence="13">CPA1 family monovalent cation:H+ antiporter</fullName>
    </submittedName>
</protein>
<feature type="domain" description="Cation/H+ exchanger transmembrane" evidence="11">
    <location>
        <begin position="14"/>
        <end position="403"/>
    </location>
</feature>
<feature type="transmembrane region" description="Helical" evidence="10">
    <location>
        <begin position="185"/>
        <end position="204"/>
    </location>
</feature>
<dbReference type="GO" id="GO:0015386">
    <property type="term" value="F:potassium:proton antiporter activity"/>
    <property type="evidence" value="ECO:0007669"/>
    <property type="project" value="TreeGrafter"/>
</dbReference>
<accession>A0A7W6TFN3</accession>
<feature type="transmembrane region" description="Helical" evidence="10">
    <location>
        <begin position="89"/>
        <end position="108"/>
    </location>
</feature>
<dbReference type="PANTHER" id="PTHR10110:SF86">
    <property type="entry name" value="SODIUM_HYDROGEN EXCHANGER 7"/>
    <property type="match status" value="1"/>
</dbReference>
<feature type="transmembrane region" description="Helical" evidence="10">
    <location>
        <begin position="306"/>
        <end position="335"/>
    </location>
</feature>
<dbReference type="NCBIfam" id="TIGR00831">
    <property type="entry name" value="a_cpa1"/>
    <property type="match status" value="1"/>
</dbReference>
<evidence type="ECO:0000313" key="14">
    <source>
        <dbReference type="EMBL" id="MBB4447049.1"/>
    </source>
</evidence>
<dbReference type="Proteomes" id="UP000576087">
    <property type="component" value="Unassembled WGS sequence"/>
</dbReference>
<evidence type="ECO:0000256" key="10">
    <source>
        <dbReference type="RuleBase" id="RU366002"/>
    </source>
</evidence>
<feature type="transmembrane region" description="Helical" evidence="10">
    <location>
        <begin position="267"/>
        <end position="286"/>
    </location>
</feature>
<dbReference type="GO" id="GO:0098719">
    <property type="term" value="P:sodium ion import across plasma membrane"/>
    <property type="evidence" value="ECO:0007669"/>
    <property type="project" value="TreeGrafter"/>
</dbReference>
<organism evidence="13 16">
    <name type="scientific">Aliirhizobium cellulosilyticum</name>
    <dbReference type="NCBI Taxonomy" id="393664"/>
    <lineage>
        <taxon>Bacteria</taxon>
        <taxon>Pseudomonadati</taxon>
        <taxon>Pseudomonadota</taxon>
        <taxon>Alphaproteobacteria</taxon>
        <taxon>Hyphomicrobiales</taxon>
        <taxon>Rhizobiaceae</taxon>
        <taxon>Aliirhizobium</taxon>
    </lineage>
</organism>
<dbReference type="Proteomes" id="UP000520770">
    <property type="component" value="Unassembled WGS sequence"/>
</dbReference>
<gene>
    <name evidence="13" type="ORF">GGE31_002930</name>
    <name evidence="12" type="ORF">GGE33_003123</name>
    <name evidence="14" type="ORF">GGE35_002871</name>
</gene>
<feature type="transmembrane region" description="Helical" evidence="10">
    <location>
        <begin position="57"/>
        <end position="77"/>
    </location>
</feature>